<evidence type="ECO:0008006" key="4">
    <source>
        <dbReference type="Google" id="ProtNLM"/>
    </source>
</evidence>
<organism evidence="2 3">
    <name type="scientific">Serendipita vermifera MAFF 305830</name>
    <dbReference type="NCBI Taxonomy" id="933852"/>
    <lineage>
        <taxon>Eukaryota</taxon>
        <taxon>Fungi</taxon>
        <taxon>Dikarya</taxon>
        <taxon>Basidiomycota</taxon>
        <taxon>Agaricomycotina</taxon>
        <taxon>Agaricomycetes</taxon>
        <taxon>Sebacinales</taxon>
        <taxon>Serendipitaceae</taxon>
        <taxon>Serendipita</taxon>
    </lineage>
</organism>
<keyword evidence="3" id="KW-1185">Reference proteome</keyword>
<dbReference type="HOGENOM" id="CLU_1295102_0_0_1"/>
<dbReference type="EMBL" id="KN824293">
    <property type="protein sequence ID" value="KIM28451.1"/>
    <property type="molecule type" value="Genomic_DNA"/>
</dbReference>
<sequence length="213" mass="22495">MGGDKSTSPTALNIPGMASKWDRVITPGAVQNIVATPRPTFPIEAVAQQQQPWAWNNNKAGNTNLDAGTKITAVDKGKGRAIPPLIPTLQRTASAPAPQTKAKANPGASTNTNVNAQAASYLKPTPSSILAPPTRTWERAKAEHKYDPNLPSLAAVESNSRLMRAKIVCATCGEVGPDFPRCGRCSEAWCSRSCRVEANKVSGGKHRCSPSVA</sequence>
<dbReference type="STRING" id="933852.A0A0C3BAG6"/>
<accession>A0A0C3BAG6</accession>
<gene>
    <name evidence="2" type="ORF">M408DRAFT_329505</name>
</gene>
<reference evidence="2 3" key="1">
    <citation type="submission" date="2014-04" db="EMBL/GenBank/DDBJ databases">
        <authorList>
            <consortium name="DOE Joint Genome Institute"/>
            <person name="Kuo A."/>
            <person name="Zuccaro A."/>
            <person name="Kohler A."/>
            <person name="Nagy L.G."/>
            <person name="Floudas D."/>
            <person name="Copeland A."/>
            <person name="Barry K.W."/>
            <person name="Cichocki N."/>
            <person name="Veneault-Fourrey C."/>
            <person name="LaButti K."/>
            <person name="Lindquist E.A."/>
            <person name="Lipzen A."/>
            <person name="Lundell T."/>
            <person name="Morin E."/>
            <person name="Murat C."/>
            <person name="Sun H."/>
            <person name="Tunlid A."/>
            <person name="Henrissat B."/>
            <person name="Grigoriev I.V."/>
            <person name="Hibbett D.S."/>
            <person name="Martin F."/>
            <person name="Nordberg H.P."/>
            <person name="Cantor M.N."/>
            <person name="Hua S.X."/>
        </authorList>
    </citation>
    <scope>NUCLEOTIDE SEQUENCE [LARGE SCALE GENOMIC DNA]</scope>
    <source>
        <strain evidence="2 3">MAFF 305830</strain>
    </source>
</reference>
<dbReference type="AlphaFoldDB" id="A0A0C3BAG6"/>
<name>A0A0C3BAG6_SERVB</name>
<protein>
    <recommendedName>
        <fullName evidence="4">HIT-type domain-containing protein</fullName>
    </recommendedName>
</protein>
<dbReference type="OrthoDB" id="2526979at2759"/>
<proteinExistence type="predicted"/>
<reference evidence="3" key="2">
    <citation type="submission" date="2015-01" db="EMBL/GenBank/DDBJ databases">
        <title>Evolutionary Origins and Diversification of the Mycorrhizal Mutualists.</title>
        <authorList>
            <consortium name="DOE Joint Genome Institute"/>
            <consortium name="Mycorrhizal Genomics Consortium"/>
            <person name="Kohler A."/>
            <person name="Kuo A."/>
            <person name="Nagy L.G."/>
            <person name="Floudas D."/>
            <person name="Copeland A."/>
            <person name="Barry K.W."/>
            <person name="Cichocki N."/>
            <person name="Veneault-Fourrey C."/>
            <person name="LaButti K."/>
            <person name="Lindquist E.A."/>
            <person name="Lipzen A."/>
            <person name="Lundell T."/>
            <person name="Morin E."/>
            <person name="Murat C."/>
            <person name="Riley R."/>
            <person name="Ohm R."/>
            <person name="Sun H."/>
            <person name="Tunlid A."/>
            <person name="Henrissat B."/>
            <person name="Grigoriev I.V."/>
            <person name="Hibbett D.S."/>
            <person name="Martin F."/>
        </authorList>
    </citation>
    <scope>NUCLEOTIDE SEQUENCE [LARGE SCALE GENOMIC DNA]</scope>
    <source>
        <strain evidence="3">MAFF 305830</strain>
    </source>
</reference>
<evidence type="ECO:0000313" key="3">
    <source>
        <dbReference type="Proteomes" id="UP000054097"/>
    </source>
</evidence>
<feature type="region of interest" description="Disordered" evidence="1">
    <location>
        <begin position="91"/>
        <end position="112"/>
    </location>
</feature>
<evidence type="ECO:0000256" key="1">
    <source>
        <dbReference type="SAM" id="MobiDB-lite"/>
    </source>
</evidence>
<evidence type="ECO:0000313" key="2">
    <source>
        <dbReference type="EMBL" id="KIM28451.1"/>
    </source>
</evidence>
<dbReference type="Proteomes" id="UP000054097">
    <property type="component" value="Unassembled WGS sequence"/>
</dbReference>